<dbReference type="Gene3D" id="3.40.50.300">
    <property type="entry name" value="P-loop containing nucleotide triphosphate hydrolases"/>
    <property type="match status" value="1"/>
</dbReference>
<dbReference type="GO" id="GO:0019856">
    <property type="term" value="P:pyrimidine nucleobase biosynthetic process"/>
    <property type="evidence" value="ECO:0007669"/>
    <property type="project" value="TreeGrafter"/>
</dbReference>
<keyword evidence="4 9" id="KW-0547">Nucleotide-binding</keyword>
<feature type="domain" description="CTP synthase N-terminal" evidence="11">
    <location>
        <begin position="24"/>
        <end position="183"/>
    </location>
</feature>
<evidence type="ECO:0000256" key="4">
    <source>
        <dbReference type="ARBA" id="ARBA00022741"/>
    </source>
</evidence>
<dbReference type="CDD" id="cd01746">
    <property type="entry name" value="GATase1_CTP_Synthase"/>
    <property type="match status" value="1"/>
</dbReference>
<dbReference type="SUPFAM" id="SSF52317">
    <property type="entry name" value="Class I glutamine amidotransferase-like"/>
    <property type="match status" value="1"/>
</dbReference>
<dbReference type="GO" id="GO:0042802">
    <property type="term" value="F:identical protein binding"/>
    <property type="evidence" value="ECO:0007669"/>
    <property type="project" value="TreeGrafter"/>
</dbReference>
<dbReference type="FunFam" id="3.40.50.880:FF:000069">
    <property type="entry name" value="CTP synthase"/>
    <property type="match status" value="1"/>
</dbReference>
<comment type="similarity">
    <text evidence="2 9">Belongs to the CTP synthase family.</text>
</comment>
<evidence type="ECO:0000256" key="2">
    <source>
        <dbReference type="ARBA" id="ARBA00007533"/>
    </source>
</evidence>
<dbReference type="PANTHER" id="PTHR11550:SF34">
    <property type="entry name" value="CTP SYNTHASE"/>
    <property type="match status" value="1"/>
</dbReference>
<protein>
    <recommendedName>
        <fullName evidence="9">CTP synthase</fullName>
        <ecNumber evidence="9">6.3.4.2</ecNumber>
    </recommendedName>
    <alternativeName>
        <fullName evidence="9">UTP--ammonia ligase</fullName>
    </alternativeName>
</protein>
<proteinExistence type="inferred from homology"/>
<dbReference type="Pfam" id="PF14299">
    <property type="entry name" value="PP2"/>
    <property type="match status" value="1"/>
</dbReference>
<keyword evidence="6 9" id="KW-0315">Glutamine amidotransferase</keyword>
<keyword evidence="5 9" id="KW-0067">ATP-binding</keyword>
<dbReference type="InterPro" id="IPR017456">
    <property type="entry name" value="CTP_synthase_N"/>
</dbReference>
<feature type="domain" description="Glutamine amidotransferase" evidence="10">
    <location>
        <begin position="221"/>
        <end position="419"/>
    </location>
</feature>
<comment type="pathway">
    <text evidence="1 9">Pyrimidine metabolism; CTP biosynthesis via de novo pathway; CTP from UDP: step 2/2.</text>
</comment>
<comment type="function">
    <text evidence="9">Catalyzes the ATP-dependent amination of UTP to CTP with either L-glutamine or ammonia as the source of nitrogen.</text>
</comment>
<dbReference type="GO" id="GO:0044210">
    <property type="term" value="P:'de novo' CTP biosynthetic process"/>
    <property type="evidence" value="ECO:0007669"/>
    <property type="project" value="UniProtKB-UniRule"/>
</dbReference>
<keyword evidence="3 9" id="KW-0436">Ligase</keyword>
<dbReference type="SUPFAM" id="SSF52540">
    <property type="entry name" value="P-loop containing nucleoside triphosphate hydrolases"/>
    <property type="match status" value="1"/>
</dbReference>
<evidence type="ECO:0000256" key="8">
    <source>
        <dbReference type="ARBA" id="ARBA00047781"/>
    </source>
</evidence>
<evidence type="ECO:0000256" key="3">
    <source>
        <dbReference type="ARBA" id="ARBA00022598"/>
    </source>
</evidence>
<evidence type="ECO:0000313" key="12">
    <source>
        <dbReference type="EMBL" id="KAK9989551.1"/>
    </source>
</evidence>
<dbReference type="EC" id="6.3.4.2" evidence="9"/>
<dbReference type="InterPro" id="IPR017926">
    <property type="entry name" value="GATASE"/>
</dbReference>
<comment type="caution">
    <text evidence="12">The sequence shown here is derived from an EMBL/GenBank/DDBJ whole genome shotgun (WGS) entry which is preliminary data.</text>
</comment>
<dbReference type="Proteomes" id="UP001459277">
    <property type="component" value="Unassembled WGS sequence"/>
</dbReference>
<dbReference type="Gene3D" id="3.40.50.880">
    <property type="match status" value="1"/>
</dbReference>
<keyword evidence="13" id="KW-1185">Reference proteome</keyword>
<evidence type="ECO:0000313" key="13">
    <source>
        <dbReference type="Proteomes" id="UP001459277"/>
    </source>
</evidence>
<dbReference type="GO" id="GO:0005524">
    <property type="term" value="F:ATP binding"/>
    <property type="evidence" value="ECO:0007669"/>
    <property type="project" value="UniProtKB-KW"/>
</dbReference>
<dbReference type="InterPro" id="IPR033828">
    <property type="entry name" value="GATase1_CTP_Synthase"/>
</dbReference>
<reference evidence="12 13" key="1">
    <citation type="submission" date="2024-01" db="EMBL/GenBank/DDBJ databases">
        <title>A telomere-to-telomere, gap-free genome of sweet tea (Lithocarpus litseifolius).</title>
        <authorList>
            <person name="Zhou J."/>
        </authorList>
    </citation>
    <scope>NUCLEOTIDE SEQUENCE [LARGE SCALE GENOMIC DNA]</scope>
    <source>
        <strain evidence="12">Zhou-2022a</strain>
        <tissue evidence="12">Leaf</tissue>
    </source>
</reference>
<evidence type="ECO:0000256" key="9">
    <source>
        <dbReference type="RuleBase" id="RU810713"/>
    </source>
</evidence>
<dbReference type="Pfam" id="PF00117">
    <property type="entry name" value="GATase"/>
    <property type="match status" value="1"/>
</dbReference>
<evidence type="ECO:0000256" key="7">
    <source>
        <dbReference type="ARBA" id="ARBA00022975"/>
    </source>
</evidence>
<evidence type="ECO:0000259" key="11">
    <source>
        <dbReference type="Pfam" id="PF06418"/>
    </source>
</evidence>
<dbReference type="PANTHER" id="PTHR11550">
    <property type="entry name" value="CTP SYNTHASE"/>
    <property type="match status" value="1"/>
</dbReference>
<dbReference type="GO" id="GO:0003883">
    <property type="term" value="F:CTP synthase activity"/>
    <property type="evidence" value="ECO:0007669"/>
    <property type="project" value="UniProtKB-UniRule"/>
</dbReference>
<dbReference type="NCBIfam" id="NF003792">
    <property type="entry name" value="PRK05380.1"/>
    <property type="match status" value="1"/>
</dbReference>
<name>A0AAW2BU95_9ROSI</name>
<keyword evidence="7 9" id="KW-0665">Pyrimidine biosynthesis</keyword>
<gene>
    <name evidence="12" type="ORF">SO802_029790</name>
</gene>
<dbReference type="InterPro" id="IPR027417">
    <property type="entry name" value="P-loop_NTPase"/>
</dbReference>
<sequence length="696" mass="78422">MCLCSSPTPTTVRDQRRSAVSTLVVPHITDAIQEWIERVAMIPVDGKPGSPDVCVIELGGTIGDIESMPFIEALGQFSYRVGTENFCLIHVSLVPVLNVVGEQKTKPTQHSVRQLRGLGLTPHILTCRSTTALEENVKVKVSQFCHVPAENIITLYDVPNIWHIPLLLRDQKAHEAILKVLNLLGKAGEPALDEWISRAEKCDKLHEPVHIAMVGKYTGLSDSYLSVLKALLHASVSHSKKLFVDWVPASDLEDATSKENPDAYKAAWKLLKRADGVLVPGGFGDRGVQGKILAAKYARENRVPFLGICLGMQVAVIDVARSVLGLKDANSTEFDPNTKNPCVIFMPEGSKTHMGGTMRLGSRRTYFQVLDCKSAKLYGSRSFIDERHRHRYEVNPDMVVRLEKAGLSFTGKDETGRRMEDWFPLPTKNLKLHNLDDEIKSVKGIMETEISQVEQTSSDETNSVTEMETEIQQVEENSEVDSLEGKEITAKRGTKPPLNFLAILNDANIPIHDFSPDELCNQLYKGVFIEPKTLMYYVDMMLNKNCFVVFARKLHITWIENSSYWEWTKEEEICGEYSEDIEVAVLLGVCWLEIKGEIPTIDLSPWTVYEVVFVVKMLNMWNYSVTLTLILPQSKKVTHDENLVEKPIGKWFEIQVGEFKMTPENVGEISFQLGEFSSYWKYGLVLKCAIIRPKNY</sequence>
<evidence type="ECO:0000259" key="10">
    <source>
        <dbReference type="Pfam" id="PF00117"/>
    </source>
</evidence>
<evidence type="ECO:0000256" key="5">
    <source>
        <dbReference type="ARBA" id="ARBA00022840"/>
    </source>
</evidence>
<dbReference type="Pfam" id="PF06418">
    <property type="entry name" value="CTP_synth_N"/>
    <property type="match status" value="1"/>
</dbReference>
<accession>A0AAW2BU95</accession>
<comment type="catalytic activity">
    <reaction evidence="8 9">
        <text>UTP + L-glutamine + ATP + H2O = CTP + L-glutamate + ADP + phosphate + 2 H(+)</text>
        <dbReference type="Rhea" id="RHEA:26426"/>
        <dbReference type="ChEBI" id="CHEBI:15377"/>
        <dbReference type="ChEBI" id="CHEBI:15378"/>
        <dbReference type="ChEBI" id="CHEBI:29985"/>
        <dbReference type="ChEBI" id="CHEBI:30616"/>
        <dbReference type="ChEBI" id="CHEBI:37563"/>
        <dbReference type="ChEBI" id="CHEBI:43474"/>
        <dbReference type="ChEBI" id="CHEBI:46398"/>
        <dbReference type="ChEBI" id="CHEBI:58359"/>
        <dbReference type="ChEBI" id="CHEBI:456216"/>
        <dbReference type="EC" id="6.3.4.2"/>
    </reaction>
</comment>
<dbReference type="EMBL" id="JAZDWU010000010">
    <property type="protein sequence ID" value="KAK9989551.1"/>
    <property type="molecule type" value="Genomic_DNA"/>
</dbReference>
<dbReference type="InterPro" id="IPR029062">
    <property type="entry name" value="Class_I_gatase-like"/>
</dbReference>
<dbReference type="PROSITE" id="PS51273">
    <property type="entry name" value="GATASE_TYPE_1"/>
    <property type="match status" value="1"/>
</dbReference>
<organism evidence="12 13">
    <name type="scientific">Lithocarpus litseifolius</name>
    <dbReference type="NCBI Taxonomy" id="425828"/>
    <lineage>
        <taxon>Eukaryota</taxon>
        <taxon>Viridiplantae</taxon>
        <taxon>Streptophyta</taxon>
        <taxon>Embryophyta</taxon>
        <taxon>Tracheophyta</taxon>
        <taxon>Spermatophyta</taxon>
        <taxon>Magnoliopsida</taxon>
        <taxon>eudicotyledons</taxon>
        <taxon>Gunneridae</taxon>
        <taxon>Pentapetalae</taxon>
        <taxon>rosids</taxon>
        <taxon>fabids</taxon>
        <taxon>Fagales</taxon>
        <taxon>Fagaceae</taxon>
        <taxon>Lithocarpus</taxon>
    </lineage>
</organism>
<evidence type="ECO:0000256" key="1">
    <source>
        <dbReference type="ARBA" id="ARBA00005171"/>
    </source>
</evidence>
<evidence type="ECO:0000256" key="6">
    <source>
        <dbReference type="ARBA" id="ARBA00022962"/>
    </source>
</evidence>
<dbReference type="AlphaFoldDB" id="A0AAW2BU95"/>
<dbReference type="InterPro" id="IPR004468">
    <property type="entry name" value="CTP_synthase"/>
</dbReference>
<dbReference type="InterPro" id="IPR025886">
    <property type="entry name" value="PP2-like"/>
</dbReference>